<protein>
    <submittedName>
        <fullName evidence="3">Transcriptional regulator</fullName>
    </submittedName>
</protein>
<dbReference type="RefSeq" id="WP_217067196.1">
    <property type="nucleotide sequence ID" value="NZ_JAHQCS010000120.1"/>
</dbReference>
<sequence>MVTKTTSTRDQILSLLKRKKQLTVSAIAHELDITEMAVRRHLNTLERDDIVETTLFRQAMGRPTNVYQLSHSGQELFPRDYATFSIELLKDLERLEGTDKVKELFSRRSERIKNRYEKRMFLKDFGEKVEEFARLQNENGFMAEVSTEEDGTYVIKQYNCPIADVAIEFPLVCESEMNLMKELLHADVHCVTCIATGQDGHCYYRIREKK</sequence>
<dbReference type="CDD" id="cd00090">
    <property type="entry name" value="HTH_ARSR"/>
    <property type="match status" value="1"/>
</dbReference>
<dbReference type="PANTHER" id="PTHR38600:SF2">
    <property type="entry name" value="SLL0088 PROTEIN"/>
    <property type="match status" value="1"/>
</dbReference>
<name>A0ABS6JIH4_9BACI</name>
<dbReference type="InterPro" id="IPR011991">
    <property type="entry name" value="ArsR-like_HTH"/>
</dbReference>
<gene>
    <name evidence="3" type="ORF">KS419_14835</name>
</gene>
<proteinExistence type="predicted"/>
<evidence type="ECO:0000313" key="3">
    <source>
        <dbReference type="EMBL" id="MBU9713004.1"/>
    </source>
</evidence>
<accession>A0ABS6JIH4</accession>
<organism evidence="3 4">
    <name type="scientific">Evansella tamaricis</name>
    <dbReference type="NCBI Taxonomy" id="2069301"/>
    <lineage>
        <taxon>Bacteria</taxon>
        <taxon>Bacillati</taxon>
        <taxon>Bacillota</taxon>
        <taxon>Bacilli</taxon>
        <taxon>Bacillales</taxon>
        <taxon>Bacillaceae</taxon>
        <taxon>Evansella</taxon>
    </lineage>
</organism>
<evidence type="ECO:0000259" key="2">
    <source>
        <dbReference type="Pfam" id="PF01022"/>
    </source>
</evidence>
<feature type="domain" description="HTH arsR-type" evidence="2">
    <location>
        <begin position="7"/>
        <end position="52"/>
    </location>
</feature>
<reference evidence="3 4" key="1">
    <citation type="submission" date="2021-06" db="EMBL/GenBank/DDBJ databases">
        <title>Bacillus sp. RD4P76, an endophyte from a halophyte.</title>
        <authorList>
            <person name="Sun J.-Q."/>
        </authorList>
    </citation>
    <scope>NUCLEOTIDE SEQUENCE [LARGE SCALE GENOMIC DNA]</scope>
    <source>
        <strain evidence="3 4">CGMCC 1.15917</strain>
    </source>
</reference>
<evidence type="ECO:0000313" key="4">
    <source>
        <dbReference type="Proteomes" id="UP000784880"/>
    </source>
</evidence>
<dbReference type="Pfam" id="PF01022">
    <property type="entry name" value="HTH_5"/>
    <property type="match status" value="1"/>
</dbReference>
<dbReference type="PANTHER" id="PTHR38600">
    <property type="entry name" value="TRANSCRIPTIONAL REGULATORY PROTEIN"/>
    <property type="match status" value="1"/>
</dbReference>
<comment type="caution">
    <text evidence="3">The sequence shown here is derived from an EMBL/GenBank/DDBJ whole genome shotgun (WGS) entry which is preliminary data.</text>
</comment>
<dbReference type="EMBL" id="JAHQCS010000120">
    <property type="protein sequence ID" value="MBU9713004.1"/>
    <property type="molecule type" value="Genomic_DNA"/>
</dbReference>
<dbReference type="Proteomes" id="UP000784880">
    <property type="component" value="Unassembled WGS sequence"/>
</dbReference>
<evidence type="ECO:0000256" key="1">
    <source>
        <dbReference type="ARBA" id="ARBA00023125"/>
    </source>
</evidence>
<keyword evidence="1" id="KW-0238">DNA-binding</keyword>
<dbReference type="InterPro" id="IPR001845">
    <property type="entry name" value="HTH_ArsR_DNA-bd_dom"/>
</dbReference>
<keyword evidence="4" id="KW-1185">Reference proteome</keyword>